<comment type="function">
    <text evidence="1">Component of the ESCRT-II complex (endosomal sorting complex required for transport II), which is required for multivesicular body (MVB) formation and sorting of endosomal cargo proteins into MVBs.</text>
</comment>
<name>A0A183IQC8_9BILA</name>
<dbReference type="GO" id="GO:0043130">
    <property type="term" value="F:ubiquitin binding"/>
    <property type="evidence" value="ECO:0007669"/>
    <property type="project" value="UniProtKB-UniRule"/>
</dbReference>
<evidence type="ECO:0000313" key="3">
    <source>
        <dbReference type="Proteomes" id="UP000270296"/>
    </source>
</evidence>
<gene>
    <name evidence="2" type="ORF">SBAD_LOCUS5825</name>
</gene>
<keyword evidence="1" id="KW-0813">Transport</keyword>
<keyword evidence="1" id="KW-0653">Protein transport</keyword>
<keyword evidence="1" id="KW-0963">Cytoplasm</keyword>
<dbReference type="Proteomes" id="UP000270296">
    <property type="component" value="Unassembled WGS sequence"/>
</dbReference>
<dbReference type="Gene3D" id="6.10.140.260">
    <property type="match status" value="1"/>
</dbReference>
<keyword evidence="3" id="KW-1185">Reference proteome</keyword>
<reference evidence="2 3" key="2">
    <citation type="submission" date="2018-11" db="EMBL/GenBank/DDBJ databases">
        <authorList>
            <consortium name="Pathogen Informatics"/>
        </authorList>
    </citation>
    <scope>NUCLEOTIDE SEQUENCE [LARGE SCALE GENOMIC DNA]</scope>
</reference>
<dbReference type="InterPro" id="IPR040608">
    <property type="entry name" value="Snf8/Vps36"/>
</dbReference>
<organism evidence="4">
    <name type="scientific">Soboliphyme baturini</name>
    <dbReference type="NCBI Taxonomy" id="241478"/>
    <lineage>
        <taxon>Eukaryota</taxon>
        <taxon>Metazoa</taxon>
        <taxon>Ecdysozoa</taxon>
        <taxon>Nematoda</taxon>
        <taxon>Enoplea</taxon>
        <taxon>Dorylaimia</taxon>
        <taxon>Dioctophymatida</taxon>
        <taxon>Dioctophymatoidea</taxon>
        <taxon>Soboliphymatidae</taxon>
        <taxon>Soboliphyme</taxon>
    </lineage>
</organism>
<protein>
    <recommendedName>
        <fullName evidence="1">Vacuolar protein-sorting-associated protein 36</fullName>
    </recommendedName>
    <alternativeName>
        <fullName evidence="1">ESCRT-II complex subunit VPS36</fullName>
    </alternativeName>
</protein>
<comment type="subunit">
    <text evidence="1">Component of the endosomal sorting complex required for transport II (ESCRT-II).</text>
</comment>
<evidence type="ECO:0000313" key="4">
    <source>
        <dbReference type="WBParaSite" id="SBAD_0000605801-mRNA-1"/>
    </source>
</evidence>
<reference evidence="4" key="1">
    <citation type="submission" date="2016-06" db="UniProtKB">
        <authorList>
            <consortium name="WormBaseParasite"/>
        </authorList>
    </citation>
    <scope>IDENTIFICATION</scope>
</reference>
<dbReference type="PANTHER" id="PTHR13128:SF12">
    <property type="entry name" value="VACUOLAR PROTEIN-SORTING-ASSOCIATED PROTEIN 36"/>
    <property type="match status" value="1"/>
</dbReference>
<dbReference type="EMBL" id="UZAM01009277">
    <property type="protein sequence ID" value="VDP08412.1"/>
    <property type="molecule type" value="Genomic_DNA"/>
</dbReference>
<dbReference type="GO" id="GO:0000814">
    <property type="term" value="C:ESCRT II complex"/>
    <property type="evidence" value="ECO:0007669"/>
    <property type="project" value="UniProtKB-UniRule"/>
</dbReference>
<dbReference type="InterPro" id="IPR036390">
    <property type="entry name" value="WH_DNA-bd_sf"/>
</dbReference>
<dbReference type="Gene3D" id="1.10.10.10">
    <property type="entry name" value="Winged helix-like DNA-binding domain superfamily/Winged helix DNA-binding domain"/>
    <property type="match status" value="1"/>
</dbReference>
<comment type="subcellular location">
    <subcellularLocation>
        <location evidence="1">Cytoplasm</location>
    </subcellularLocation>
    <subcellularLocation>
        <location evidence="1">Endosome</location>
    </subcellularLocation>
</comment>
<sequence>MSSRGPERKSRAGIVSIERQMMQKSQKNSQSVNQAFEDLSKLMGSAKEMVVLAKNIAEEIRAKRGAISDDETVQLKSYLLSLGIDDPVTKEGSKSSYFSCLAEEVVKILKQPIEDCGGIMTLTDAYVRVNRARGFEVKQCAGISAIELSETVRLPVILAGERLLLLEEKGLLCRDESIEGLRFFFNLFLHESSDL</sequence>
<evidence type="ECO:0000313" key="2">
    <source>
        <dbReference type="EMBL" id="VDP08412.1"/>
    </source>
</evidence>
<dbReference type="AlphaFoldDB" id="A0A183IQC8"/>
<keyword evidence="1" id="KW-0967">Endosome</keyword>
<accession>A0A183IQC8</accession>
<dbReference type="InterPro" id="IPR037855">
    <property type="entry name" value="Vps36"/>
</dbReference>
<dbReference type="InterPro" id="IPR036388">
    <property type="entry name" value="WH-like_DNA-bd_sf"/>
</dbReference>
<dbReference type="Pfam" id="PF04157">
    <property type="entry name" value="EAP30"/>
    <property type="match status" value="1"/>
</dbReference>
<comment type="similarity">
    <text evidence="1">Belongs to the VPS36 family.</text>
</comment>
<dbReference type="WBParaSite" id="SBAD_0000605801-mRNA-1">
    <property type="protein sequence ID" value="SBAD_0000605801-mRNA-1"/>
    <property type="gene ID" value="SBAD_0000605801"/>
</dbReference>
<proteinExistence type="inferred from homology"/>
<dbReference type="GO" id="GO:0031902">
    <property type="term" value="C:late endosome membrane"/>
    <property type="evidence" value="ECO:0007669"/>
    <property type="project" value="UniProtKB-UniRule"/>
</dbReference>
<dbReference type="GO" id="GO:0032266">
    <property type="term" value="F:phosphatidylinositol-3-phosphate binding"/>
    <property type="evidence" value="ECO:0007669"/>
    <property type="project" value="UniProtKB-UniRule"/>
</dbReference>
<dbReference type="OrthoDB" id="271448at2759"/>
<dbReference type="PANTHER" id="PTHR13128">
    <property type="entry name" value="VACUOLAR PROTEIN-SORTING-ASSOCIATED PROTEIN 36"/>
    <property type="match status" value="1"/>
</dbReference>
<evidence type="ECO:0000256" key="1">
    <source>
        <dbReference type="RuleBase" id="RU367095"/>
    </source>
</evidence>
<dbReference type="GO" id="GO:0043328">
    <property type="term" value="P:protein transport to vacuole involved in ubiquitin-dependent protein catabolic process via the multivesicular body sorting pathway"/>
    <property type="evidence" value="ECO:0007669"/>
    <property type="project" value="UniProtKB-UniRule"/>
</dbReference>
<dbReference type="SUPFAM" id="SSF46785">
    <property type="entry name" value="Winged helix' DNA-binding domain"/>
    <property type="match status" value="2"/>
</dbReference>